<comment type="catalytic activity">
    <reaction evidence="12">
        <text>2,5-diamino-6-hydroxy-4-(5-phosphoribosylamino)-pyrimidine + H2O + H(+) = 5-amino-6-(5-phospho-D-ribosylamino)uracil + NH4(+)</text>
        <dbReference type="Rhea" id="RHEA:21868"/>
        <dbReference type="ChEBI" id="CHEBI:15377"/>
        <dbReference type="ChEBI" id="CHEBI:15378"/>
        <dbReference type="ChEBI" id="CHEBI:28938"/>
        <dbReference type="ChEBI" id="CHEBI:58453"/>
        <dbReference type="ChEBI" id="CHEBI:58614"/>
        <dbReference type="EC" id="3.5.4.26"/>
    </reaction>
</comment>
<evidence type="ECO:0000256" key="10">
    <source>
        <dbReference type="ARBA" id="ARBA00023002"/>
    </source>
</evidence>
<dbReference type="NCBIfam" id="TIGR00326">
    <property type="entry name" value="eubact_ribD"/>
    <property type="match status" value="1"/>
</dbReference>
<keyword evidence="8 12" id="KW-0862">Zinc</keyword>
<proteinExistence type="inferred from homology"/>
<keyword evidence="12 14" id="KW-0378">Hydrolase</keyword>
<dbReference type="Pfam" id="PF01872">
    <property type="entry name" value="RibD_C"/>
    <property type="match status" value="1"/>
</dbReference>
<dbReference type="PROSITE" id="PS51747">
    <property type="entry name" value="CYT_DCMP_DEAMINASES_2"/>
    <property type="match status" value="1"/>
</dbReference>
<evidence type="ECO:0000256" key="5">
    <source>
        <dbReference type="ARBA" id="ARBA00007417"/>
    </source>
</evidence>
<dbReference type="PANTHER" id="PTHR38011:SF7">
    <property type="entry name" value="2,5-DIAMINO-6-RIBOSYLAMINO-4(3H)-PYRIMIDINONE 5'-PHOSPHATE REDUCTASE"/>
    <property type="match status" value="1"/>
</dbReference>
<feature type="domain" description="CMP/dCMP-type deaminase" evidence="13">
    <location>
        <begin position="3"/>
        <end position="125"/>
    </location>
</feature>
<dbReference type="PROSITE" id="PS00903">
    <property type="entry name" value="CYT_DCMP_DEAMINASES_1"/>
    <property type="match status" value="1"/>
</dbReference>
<dbReference type="InterPro" id="IPR004794">
    <property type="entry name" value="Eubact_RibD"/>
</dbReference>
<comment type="catalytic activity">
    <reaction evidence="12">
        <text>5-amino-6-(5-phospho-D-ribitylamino)uracil + NADP(+) = 5-amino-6-(5-phospho-D-ribosylamino)uracil + NADPH + H(+)</text>
        <dbReference type="Rhea" id="RHEA:17845"/>
        <dbReference type="ChEBI" id="CHEBI:15378"/>
        <dbReference type="ChEBI" id="CHEBI:57783"/>
        <dbReference type="ChEBI" id="CHEBI:58349"/>
        <dbReference type="ChEBI" id="CHEBI:58421"/>
        <dbReference type="ChEBI" id="CHEBI:58453"/>
        <dbReference type="EC" id="1.1.1.193"/>
    </reaction>
</comment>
<dbReference type="SUPFAM" id="SSF53927">
    <property type="entry name" value="Cytidine deaminase-like"/>
    <property type="match status" value="1"/>
</dbReference>
<dbReference type="InterPro" id="IPR024072">
    <property type="entry name" value="DHFR-like_dom_sf"/>
</dbReference>
<dbReference type="Pfam" id="PF00383">
    <property type="entry name" value="dCMP_cyt_deam_1"/>
    <property type="match status" value="1"/>
</dbReference>
<keyword evidence="15" id="KW-1185">Reference proteome</keyword>
<comment type="similarity">
    <text evidence="5 12">In the C-terminal section; belongs to the HTP reductase family.</text>
</comment>
<keyword evidence="7 12" id="KW-0479">Metal-binding</keyword>
<dbReference type="InterPro" id="IPR016193">
    <property type="entry name" value="Cytidine_deaminase-like"/>
</dbReference>
<dbReference type="Gene3D" id="3.40.430.10">
    <property type="entry name" value="Dihydrofolate Reductase, subunit A"/>
    <property type="match status" value="1"/>
</dbReference>
<gene>
    <name evidence="14" type="primary">ribD</name>
    <name evidence="14" type="ORF">AB0T83_17740</name>
</gene>
<dbReference type="EC" id="1.1.1.193" evidence="12"/>
<dbReference type="InterPro" id="IPR002125">
    <property type="entry name" value="CMP_dCMP_dom"/>
</dbReference>
<reference evidence="14 15" key="1">
    <citation type="submission" date="2024-07" db="EMBL/GenBank/DDBJ databases">
        <authorList>
            <person name="Kang M."/>
        </authorList>
    </citation>
    <scope>NUCLEOTIDE SEQUENCE [LARGE SCALE GENOMIC DNA]</scope>
    <source>
        <strain evidence="14 15">DFM31</strain>
    </source>
</reference>
<evidence type="ECO:0000256" key="4">
    <source>
        <dbReference type="ARBA" id="ARBA00005259"/>
    </source>
</evidence>
<keyword evidence="6 12" id="KW-0686">Riboflavin biosynthesis</keyword>
<evidence type="ECO:0000256" key="3">
    <source>
        <dbReference type="ARBA" id="ARBA00004910"/>
    </source>
</evidence>
<evidence type="ECO:0000256" key="2">
    <source>
        <dbReference type="ARBA" id="ARBA00004882"/>
    </source>
</evidence>
<dbReference type="RefSeq" id="WP_366194569.1">
    <property type="nucleotide sequence ID" value="NZ_JBFBVU010000033.1"/>
</dbReference>
<keyword evidence="10 12" id="KW-0560">Oxidoreductase</keyword>
<evidence type="ECO:0000313" key="14">
    <source>
        <dbReference type="EMBL" id="MEV8468616.1"/>
    </source>
</evidence>
<dbReference type="GO" id="GO:0008835">
    <property type="term" value="F:diaminohydroxyphosphoribosylaminopyrimidine deaminase activity"/>
    <property type="evidence" value="ECO:0007669"/>
    <property type="project" value="UniProtKB-EC"/>
</dbReference>
<dbReference type="SUPFAM" id="SSF53597">
    <property type="entry name" value="Dihydrofolate reductase-like"/>
    <property type="match status" value="1"/>
</dbReference>
<comment type="similarity">
    <text evidence="4 12">In the N-terminal section; belongs to the cytidine and deoxycytidylate deaminase family.</text>
</comment>
<organism evidence="14 15">
    <name type="scientific">Meridianimarinicoccus marinus</name>
    <dbReference type="NCBI Taxonomy" id="3231483"/>
    <lineage>
        <taxon>Bacteria</taxon>
        <taxon>Pseudomonadati</taxon>
        <taxon>Pseudomonadota</taxon>
        <taxon>Alphaproteobacteria</taxon>
        <taxon>Rhodobacterales</taxon>
        <taxon>Paracoccaceae</taxon>
        <taxon>Meridianimarinicoccus</taxon>
    </lineage>
</organism>
<dbReference type="GO" id="GO:0008703">
    <property type="term" value="F:5-amino-6-(5-phosphoribosylamino)uracil reductase activity"/>
    <property type="evidence" value="ECO:0007669"/>
    <property type="project" value="UniProtKB-EC"/>
</dbReference>
<evidence type="ECO:0000313" key="15">
    <source>
        <dbReference type="Proteomes" id="UP001553161"/>
    </source>
</evidence>
<dbReference type="InterPro" id="IPR050765">
    <property type="entry name" value="Riboflavin_Biosynth_HTPR"/>
</dbReference>
<evidence type="ECO:0000256" key="12">
    <source>
        <dbReference type="PIRNR" id="PIRNR006769"/>
    </source>
</evidence>
<evidence type="ECO:0000256" key="1">
    <source>
        <dbReference type="ARBA" id="ARBA00002151"/>
    </source>
</evidence>
<comment type="caution">
    <text evidence="14">The sequence shown here is derived from an EMBL/GenBank/DDBJ whole genome shotgun (WGS) entry which is preliminary data.</text>
</comment>
<keyword evidence="11" id="KW-0511">Multifunctional enzyme</keyword>
<evidence type="ECO:0000256" key="7">
    <source>
        <dbReference type="ARBA" id="ARBA00022723"/>
    </source>
</evidence>
<comment type="pathway">
    <text evidence="2 12">Cofactor biosynthesis; riboflavin biosynthesis; 5-amino-6-(D-ribitylamino)uracil from GTP: step 2/4.</text>
</comment>
<comment type="function">
    <text evidence="1 12">Converts 2,5-diamino-6-(ribosylamino)-4(3h)-pyrimidinone 5'-phosphate into 5-amino-6-(ribosylamino)-2,4(1h,3h)-pyrimidinedione 5'-phosphate.</text>
</comment>
<dbReference type="Proteomes" id="UP001553161">
    <property type="component" value="Unassembled WGS sequence"/>
</dbReference>
<dbReference type="Gene3D" id="3.40.140.10">
    <property type="entry name" value="Cytidine Deaminase, domain 2"/>
    <property type="match status" value="1"/>
</dbReference>
<dbReference type="EC" id="3.5.4.26" evidence="12"/>
<protein>
    <recommendedName>
        <fullName evidence="12">Riboflavin biosynthesis protein RibD</fullName>
    </recommendedName>
    <domain>
        <recommendedName>
            <fullName evidence="12">Diaminohydroxyphosphoribosylaminopyrimidine deaminase</fullName>
            <shortName evidence="12">DRAP deaminase</shortName>
            <ecNumber evidence="12">3.5.4.26</ecNumber>
        </recommendedName>
        <alternativeName>
            <fullName evidence="12">Riboflavin-specific deaminase</fullName>
        </alternativeName>
    </domain>
    <domain>
        <recommendedName>
            <fullName evidence="12">5-amino-6-(5-phosphoribosylamino)uracil reductase</fullName>
            <ecNumber evidence="12">1.1.1.193</ecNumber>
        </recommendedName>
        <alternativeName>
            <fullName evidence="12">HTP reductase</fullName>
        </alternativeName>
    </domain>
</protein>
<dbReference type="InterPro" id="IPR002734">
    <property type="entry name" value="RibDG_C"/>
</dbReference>
<evidence type="ECO:0000256" key="9">
    <source>
        <dbReference type="ARBA" id="ARBA00022857"/>
    </source>
</evidence>
<accession>A0ABV3LAM3</accession>
<evidence type="ECO:0000256" key="6">
    <source>
        <dbReference type="ARBA" id="ARBA00022619"/>
    </source>
</evidence>
<dbReference type="EMBL" id="JBFBVU010000033">
    <property type="protein sequence ID" value="MEV8468616.1"/>
    <property type="molecule type" value="Genomic_DNA"/>
</dbReference>
<dbReference type="PIRSF" id="PIRSF006769">
    <property type="entry name" value="RibD"/>
    <property type="match status" value="1"/>
</dbReference>
<evidence type="ECO:0000259" key="13">
    <source>
        <dbReference type="PROSITE" id="PS51747"/>
    </source>
</evidence>
<dbReference type="InterPro" id="IPR016192">
    <property type="entry name" value="APOBEC/CMP_deaminase_Zn-bd"/>
</dbReference>
<comment type="pathway">
    <text evidence="3 12">Cofactor biosynthesis; riboflavin biosynthesis; 5-amino-6-(D-ribitylamino)uracil from GTP: step 3/4.</text>
</comment>
<keyword evidence="9 12" id="KW-0521">NADP</keyword>
<evidence type="ECO:0000256" key="11">
    <source>
        <dbReference type="ARBA" id="ARBA00023268"/>
    </source>
</evidence>
<name>A0ABV3LAM3_9RHOB</name>
<comment type="cofactor">
    <cofactor evidence="12">
        <name>Zn(2+)</name>
        <dbReference type="ChEBI" id="CHEBI:29105"/>
    </cofactor>
    <text evidence="12">Binds 1 zinc ion.</text>
</comment>
<dbReference type="CDD" id="cd01284">
    <property type="entry name" value="Riboflavin_deaminase-reductase"/>
    <property type="match status" value="1"/>
</dbReference>
<evidence type="ECO:0000256" key="8">
    <source>
        <dbReference type="ARBA" id="ARBA00022833"/>
    </source>
</evidence>
<sequence length="370" mass="38725">MTTADQRHMRHALTLGARGLGRCWPNPAVGCVIVRDGRIVGRGWTQPGGRPHAEAVALAQAGKAARGATAYVTLEPCAHTGKTPPCADALVAAGIARVVVALRDPDPRVDGGGLSRLRAAGLKVEVGVCAREASVSHAGFLRRIRDGRPMVTLKLASSFDGRIATQTGDSQWITGPAARRLVHLERAAHDAVLVGGGTARDDDPSLTVRGLGISHQPVRVVASTRLDLPRDGSLARTSRQLPVWLLHGAGADPDRVAAWTDLGAQCLSVHSGADGHLDPTSCLQALGQAGLTRVFCEGGGQFAAALLRADQVDRLIGFTAGVAIGAEGRPSLGSMGLKALRDAPRFHLSDSRAIEGDVLHVWLRRDADQS</sequence>
<dbReference type="PANTHER" id="PTHR38011">
    <property type="entry name" value="DIHYDROFOLATE REDUCTASE FAMILY PROTEIN (AFU_ORTHOLOGUE AFUA_8G06820)"/>
    <property type="match status" value="1"/>
</dbReference>